<dbReference type="Gene3D" id="1.25.40.390">
    <property type="match status" value="1"/>
</dbReference>
<feature type="signal peptide" evidence="1">
    <location>
        <begin position="1"/>
        <end position="21"/>
    </location>
</feature>
<accession>A0A5C6LWJ0</accession>
<dbReference type="OrthoDB" id="9766256at2"/>
<dbReference type="EMBL" id="VOHS01000006">
    <property type="protein sequence ID" value="TWW00930.1"/>
    <property type="molecule type" value="Genomic_DNA"/>
</dbReference>
<name>A0A5C6LWJ0_9BACT</name>
<comment type="caution">
    <text evidence="2">The sequence shown here is derived from an EMBL/GenBank/DDBJ whole genome shotgun (WGS) entry which is preliminary data.</text>
</comment>
<protein>
    <submittedName>
        <fullName evidence="2">SusD/RagB family nutrient-binding outer membrane lipoprotein</fullName>
    </submittedName>
</protein>
<dbReference type="Pfam" id="PF12771">
    <property type="entry name" value="SusD-like_2"/>
    <property type="match status" value="1"/>
</dbReference>
<dbReference type="Proteomes" id="UP000318815">
    <property type="component" value="Unassembled WGS sequence"/>
</dbReference>
<evidence type="ECO:0000313" key="2">
    <source>
        <dbReference type="EMBL" id="TWW00930.1"/>
    </source>
</evidence>
<dbReference type="AlphaFoldDB" id="A0A5C6LWJ0"/>
<evidence type="ECO:0000313" key="3">
    <source>
        <dbReference type="Proteomes" id="UP000318815"/>
    </source>
</evidence>
<sequence>MKSLHKLILVLCLPALLLAPACTKDFEDINTDKNKSGEASGVPEYNFSRAVLEFTGNSDYSYDTWRVNIIYCAMMMQQLSNATWYAGDKYLQNDGWASAYFERAYPDQVKYITDVVRVTKDNPFQTNLYNISRITKVLIFHRLTDIYGDIPYSEAGKGYSDRIFTPKYDAQQDIYLDMLKELDEAAKALDATKQIPGQGDLIYNKGGSQSAAQVVANWKKLAYSLMLRLSMRLTKRDEALAKSWAEKAYAGGVISSNAENAYILHDATGGRTTVNRVSNILSGEWNAINTPGEASISKTFMDFLKNNSDPRLQYVAVVPASNSEVPADQLGMPNGFDTNGSSSPTDITKAPGYPGDLKKYSVLNKNVLLKLNGPSFLVTYAQTELLLAEAAKRGWNVGSGAATHYNNGVKAAMEQLAQYSASASISSEAIQTYLTAHPYVDADGYNQINTQYWAACLLDWYESWSNWRRSGYPQLTPVNYVGNATGGKIPRRMLYPSTELASNPTNYQEAITRQGTNALTTPVWWDKQ</sequence>
<gene>
    <name evidence="2" type="ORF">FEF09_08160</name>
</gene>
<reference evidence="2 3" key="1">
    <citation type="submission" date="2019-08" db="EMBL/GenBank/DDBJ databases">
        <title>Whole genome sequencing of chitin degrading bacteria Chitinophaga pinensis YS16.</title>
        <authorList>
            <person name="Singh R.P."/>
            <person name="Manchanda G."/>
            <person name="Maurya I.K."/>
            <person name="Joshi N.K."/>
            <person name="Srivastava A.K."/>
        </authorList>
    </citation>
    <scope>NUCLEOTIDE SEQUENCE [LARGE SCALE GENOMIC DNA]</scope>
    <source>
        <strain evidence="2 3">YS-16</strain>
    </source>
</reference>
<keyword evidence="1" id="KW-0732">Signal</keyword>
<dbReference type="RefSeq" id="WP_146304649.1">
    <property type="nucleotide sequence ID" value="NZ_VOHS01000006.1"/>
</dbReference>
<organism evidence="2 3">
    <name type="scientific">Chitinophaga pinensis</name>
    <dbReference type="NCBI Taxonomy" id="79329"/>
    <lineage>
        <taxon>Bacteria</taxon>
        <taxon>Pseudomonadati</taxon>
        <taxon>Bacteroidota</taxon>
        <taxon>Chitinophagia</taxon>
        <taxon>Chitinophagales</taxon>
        <taxon>Chitinophagaceae</taxon>
        <taxon>Chitinophaga</taxon>
    </lineage>
</organism>
<keyword evidence="2" id="KW-0449">Lipoprotein</keyword>
<dbReference type="SUPFAM" id="SSF48452">
    <property type="entry name" value="TPR-like"/>
    <property type="match status" value="1"/>
</dbReference>
<dbReference type="InterPro" id="IPR041662">
    <property type="entry name" value="SusD-like_2"/>
</dbReference>
<feature type="chain" id="PRO_5022659411" evidence="1">
    <location>
        <begin position="22"/>
        <end position="528"/>
    </location>
</feature>
<keyword evidence="3" id="KW-1185">Reference proteome</keyword>
<proteinExistence type="predicted"/>
<evidence type="ECO:0000256" key="1">
    <source>
        <dbReference type="SAM" id="SignalP"/>
    </source>
</evidence>
<dbReference type="InterPro" id="IPR011990">
    <property type="entry name" value="TPR-like_helical_dom_sf"/>
</dbReference>